<dbReference type="SUPFAM" id="SSF53850">
    <property type="entry name" value="Periplasmic binding protein-like II"/>
    <property type="match status" value="1"/>
</dbReference>
<proteinExistence type="inferred from homology"/>
<gene>
    <name evidence="6" type="ORF">ENO08_02980</name>
</gene>
<evidence type="ECO:0000256" key="2">
    <source>
        <dbReference type="ARBA" id="ARBA00022448"/>
    </source>
</evidence>
<dbReference type="InterPro" id="IPR000914">
    <property type="entry name" value="SBP_5_dom"/>
</dbReference>
<evidence type="ECO:0000256" key="1">
    <source>
        <dbReference type="ARBA" id="ARBA00005695"/>
    </source>
</evidence>
<protein>
    <submittedName>
        <fullName evidence="6">Peptide ABC transporter substrate-binding protein</fullName>
    </submittedName>
</protein>
<comment type="similarity">
    <text evidence="1">Belongs to the bacterial solute-binding protein 5 family.</text>
</comment>
<dbReference type="EMBL" id="DSEC01000212">
    <property type="protein sequence ID" value="HER43403.1"/>
    <property type="molecule type" value="Genomic_DNA"/>
</dbReference>
<reference evidence="6" key="1">
    <citation type="journal article" date="2020" name="mSystems">
        <title>Genome- and Community-Level Interaction Insights into Carbon Utilization and Element Cycling Functions of Hydrothermarchaeota in Hydrothermal Sediment.</title>
        <authorList>
            <person name="Zhou Z."/>
            <person name="Liu Y."/>
            <person name="Xu W."/>
            <person name="Pan J."/>
            <person name="Luo Z.H."/>
            <person name="Li M."/>
        </authorList>
    </citation>
    <scope>NUCLEOTIDE SEQUENCE [LARGE SCALE GENOMIC DNA]</scope>
    <source>
        <strain evidence="6">SpSt-1233</strain>
    </source>
</reference>
<dbReference type="Proteomes" id="UP000886069">
    <property type="component" value="Unassembled WGS sequence"/>
</dbReference>
<dbReference type="GO" id="GO:0015833">
    <property type="term" value="P:peptide transport"/>
    <property type="evidence" value="ECO:0007669"/>
    <property type="project" value="TreeGrafter"/>
</dbReference>
<accession>A0A7V2AUB6</accession>
<evidence type="ECO:0000256" key="4">
    <source>
        <dbReference type="SAM" id="MobiDB-lite"/>
    </source>
</evidence>
<sequence length="386" mass="42501">MGRTIGTAGRSAAAVLAAAVICCCGCGGNGGEGARRADGGREESGPRRGGRLVIGMQQEPEILNEAVNTMVAGVYVCNLVFSKFVKHDDRMELVPDLIAEIPTVENGGISGDHLTYTYHLRPDALWHDGRPVTSADVEFTYRVMMHPDINVETRQGWDVIDRVETPDPHTVVFHLSEVYANFVGDCFYDESVLPEHLLGEFIGPGFQGARFHREPVGSGPFVFREWSAGSHITLAANRDYYGEGPYLDEIVIVFVPDGNALLVRLETGEIMGIDNAPNMLLGVMESIPDVTVHRNPALFNEHIDLNCENETLSDARVRRAIAKAIDREELSEKIYDGVWLPAYGDEHPKSPYYSEYPREHLAHDPVGAAELLSKAGWIDRDGDGVR</sequence>
<organism evidence="6">
    <name type="scientific">Eiseniibacteriota bacterium</name>
    <dbReference type="NCBI Taxonomy" id="2212470"/>
    <lineage>
        <taxon>Bacteria</taxon>
        <taxon>Candidatus Eiseniibacteriota</taxon>
    </lineage>
</organism>
<dbReference type="PANTHER" id="PTHR30290:SF9">
    <property type="entry name" value="OLIGOPEPTIDE-BINDING PROTEIN APPA"/>
    <property type="match status" value="1"/>
</dbReference>
<dbReference type="CDD" id="cd08513">
    <property type="entry name" value="PBP2_thermophilic_Hb8_like"/>
    <property type="match status" value="1"/>
</dbReference>
<evidence type="ECO:0000256" key="3">
    <source>
        <dbReference type="ARBA" id="ARBA00022729"/>
    </source>
</evidence>
<feature type="compositionally biased region" description="Basic and acidic residues" evidence="4">
    <location>
        <begin position="33"/>
        <end position="46"/>
    </location>
</feature>
<dbReference type="Gene3D" id="3.90.76.10">
    <property type="entry name" value="Dipeptide-binding Protein, Domain 1"/>
    <property type="match status" value="1"/>
</dbReference>
<evidence type="ECO:0000259" key="5">
    <source>
        <dbReference type="Pfam" id="PF00496"/>
    </source>
</evidence>
<dbReference type="Gene3D" id="3.10.105.10">
    <property type="entry name" value="Dipeptide-binding Protein, Domain 3"/>
    <property type="match status" value="1"/>
</dbReference>
<dbReference type="PANTHER" id="PTHR30290">
    <property type="entry name" value="PERIPLASMIC BINDING COMPONENT OF ABC TRANSPORTER"/>
    <property type="match status" value="1"/>
</dbReference>
<keyword evidence="3" id="KW-0732">Signal</keyword>
<feature type="region of interest" description="Disordered" evidence="4">
    <location>
        <begin position="31"/>
        <end position="50"/>
    </location>
</feature>
<name>A0A7V2AUB6_UNCEI</name>
<dbReference type="Pfam" id="PF00496">
    <property type="entry name" value="SBP_bac_5"/>
    <property type="match status" value="1"/>
</dbReference>
<evidence type="ECO:0000313" key="6">
    <source>
        <dbReference type="EMBL" id="HER43403.1"/>
    </source>
</evidence>
<feature type="non-terminal residue" evidence="6">
    <location>
        <position position="386"/>
    </location>
</feature>
<keyword evidence="2" id="KW-0813">Transport</keyword>
<dbReference type="AlphaFoldDB" id="A0A7V2AUB6"/>
<dbReference type="Gene3D" id="3.40.190.10">
    <property type="entry name" value="Periplasmic binding protein-like II"/>
    <property type="match status" value="1"/>
</dbReference>
<feature type="domain" description="Solute-binding protein family 5" evidence="5">
    <location>
        <begin position="94"/>
        <end position="385"/>
    </location>
</feature>
<comment type="caution">
    <text evidence="6">The sequence shown here is derived from an EMBL/GenBank/DDBJ whole genome shotgun (WGS) entry which is preliminary data.</text>
</comment>
<dbReference type="GO" id="GO:1904680">
    <property type="term" value="F:peptide transmembrane transporter activity"/>
    <property type="evidence" value="ECO:0007669"/>
    <property type="project" value="TreeGrafter"/>
</dbReference>
<dbReference type="InterPro" id="IPR039424">
    <property type="entry name" value="SBP_5"/>
</dbReference>